<keyword evidence="6 14" id="KW-0808">Transferase</keyword>
<dbReference type="InterPro" id="IPR015421">
    <property type="entry name" value="PyrdxlP-dep_Trfase_major"/>
</dbReference>
<dbReference type="AlphaFoldDB" id="Q0AQ33"/>
<evidence type="ECO:0000256" key="5">
    <source>
        <dbReference type="ARBA" id="ARBA00013558"/>
    </source>
</evidence>
<dbReference type="InterPro" id="IPR016454">
    <property type="entry name" value="Cysteine_dSase"/>
</dbReference>
<dbReference type="KEGG" id="mmr:Mmar10_1312"/>
<dbReference type="PANTHER" id="PTHR11601:SF34">
    <property type="entry name" value="CYSTEINE DESULFURASE"/>
    <property type="match status" value="1"/>
</dbReference>
<evidence type="ECO:0000256" key="12">
    <source>
        <dbReference type="RuleBase" id="RU004504"/>
    </source>
</evidence>
<evidence type="ECO:0000256" key="4">
    <source>
        <dbReference type="ARBA" id="ARBA00012239"/>
    </source>
</evidence>
<evidence type="ECO:0000256" key="8">
    <source>
        <dbReference type="ARBA" id="ARBA00022898"/>
    </source>
</evidence>
<keyword evidence="14" id="KW-0032">Aminotransferase</keyword>
<evidence type="ECO:0000256" key="3">
    <source>
        <dbReference type="ARBA" id="ARBA00006490"/>
    </source>
</evidence>
<comment type="catalytic activity">
    <reaction evidence="11">
        <text>(sulfur carrier)-H + L-cysteine = (sulfur carrier)-SH + L-alanine</text>
        <dbReference type="Rhea" id="RHEA:43892"/>
        <dbReference type="Rhea" id="RHEA-COMP:14737"/>
        <dbReference type="Rhea" id="RHEA-COMP:14739"/>
        <dbReference type="ChEBI" id="CHEBI:29917"/>
        <dbReference type="ChEBI" id="CHEBI:35235"/>
        <dbReference type="ChEBI" id="CHEBI:57972"/>
        <dbReference type="ChEBI" id="CHEBI:64428"/>
        <dbReference type="EC" id="2.8.1.7"/>
    </reaction>
</comment>
<dbReference type="Pfam" id="PF00266">
    <property type="entry name" value="Aminotran_5"/>
    <property type="match status" value="1"/>
</dbReference>
<keyword evidence="10" id="KW-0411">Iron-sulfur</keyword>
<dbReference type="Gene3D" id="3.90.1150.10">
    <property type="entry name" value="Aspartate Aminotransferase, domain 1"/>
    <property type="match status" value="1"/>
</dbReference>
<evidence type="ECO:0000256" key="10">
    <source>
        <dbReference type="ARBA" id="ARBA00023014"/>
    </source>
</evidence>
<evidence type="ECO:0000256" key="9">
    <source>
        <dbReference type="ARBA" id="ARBA00023004"/>
    </source>
</evidence>
<evidence type="ECO:0000313" key="14">
    <source>
        <dbReference type="EMBL" id="ABI65604.1"/>
    </source>
</evidence>
<evidence type="ECO:0000313" key="15">
    <source>
        <dbReference type="Proteomes" id="UP000001964"/>
    </source>
</evidence>
<evidence type="ECO:0000256" key="1">
    <source>
        <dbReference type="ARBA" id="ARBA00001933"/>
    </source>
</evidence>
<comment type="function">
    <text evidence="2">Catalyzes the removal of elemental sulfur atoms from cysteine to produce alanine. Seems to participate in the biosynthesis of the nitrogenase metalloclusters by providing the inorganic sulfur required for the Fe-S core formation.</text>
</comment>
<dbReference type="RefSeq" id="WP_011643251.1">
    <property type="nucleotide sequence ID" value="NC_008347.1"/>
</dbReference>
<dbReference type="Gene3D" id="1.10.260.50">
    <property type="match status" value="1"/>
</dbReference>
<evidence type="ECO:0000256" key="11">
    <source>
        <dbReference type="ARBA" id="ARBA00050776"/>
    </source>
</evidence>
<dbReference type="PROSITE" id="PS00595">
    <property type="entry name" value="AA_TRANSFER_CLASS_5"/>
    <property type="match status" value="1"/>
</dbReference>
<feature type="domain" description="Aminotransferase class V" evidence="13">
    <location>
        <begin position="3"/>
        <end position="363"/>
    </location>
</feature>
<dbReference type="GO" id="GO:0046872">
    <property type="term" value="F:metal ion binding"/>
    <property type="evidence" value="ECO:0007669"/>
    <property type="project" value="UniProtKB-KW"/>
</dbReference>
<dbReference type="Proteomes" id="UP000001964">
    <property type="component" value="Chromosome"/>
</dbReference>
<reference evidence="14 15" key="1">
    <citation type="submission" date="2006-08" db="EMBL/GenBank/DDBJ databases">
        <title>Complete sequence of Maricaulis maris MCS10.</title>
        <authorList>
            <consortium name="US DOE Joint Genome Institute"/>
            <person name="Copeland A."/>
            <person name="Lucas S."/>
            <person name="Lapidus A."/>
            <person name="Barry K."/>
            <person name="Detter J.C."/>
            <person name="Glavina del Rio T."/>
            <person name="Hammon N."/>
            <person name="Israni S."/>
            <person name="Dalin E."/>
            <person name="Tice H."/>
            <person name="Pitluck S."/>
            <person name="Saunders E."/>
            <person name="Brettin T."/>
            <person name="Bruce D."/>
            <person name="Han C."/>
            <person name="Tapia R."/>
            <person name="Gilna P."/>
            <person name="Schmutz J."/>
            <person name="Larimer F."/>
            <person name="Land M."/>
            <person name="Hauser L."/>
            <person name="Kyrpides N."/>
            <person name="Mikhailova N."/>
            <person name="Viollier P."/>
            <person name="Stephens C."/>
            <person name="Richardson P."/>
        </authorList>
    </citation>
    <scope>NUCLEOTIDE SEQUENCE [LARGE SCALE GENOMIC DNA]</scope>
    <source>
        <strain evidence="14 15">MCS10</strain>
    </source>
</reference>
<dbReference type="OrthoDB" id="9808002at2"/>
<name>Q0AQ33_MARMM</name>
<organism evidence="14 15">
    <name type="scientific">Maricaulis maris (strain MCS10)</name>
    <name type="common">Caulobacter maris</name>
    <dbReference type="NCBI Taxonomy" id="394221"/>
    <lineage>
        <taxon>Bacteria</taxon>
        <taxon>Pseudomonadati</taxon>
        <taxon>Pseudomonadota</taxon>
        <taxon>Alphaproteobacteria</taxon>
        <taxon>Maricaulales</taxon>
        <taxon>Maricaulaceae</taxon>
        <taxon>Maricaulis</taxon>
    </lineage>
</organism>
<proteinExistence type="inferred from homology"/>
<dbReference type="PIRSF" id="PIRSF005572">
    <property type="entry name" value="NifS"/>
    <property type="match status" value="1"/>
</dbReference>
<keyword evidence="7" id="KW-0479">Metal-binding</keyword>
<dbReference type="eggNOG" id="COG1104">
    <property type="taxonomic scope" value="Bacteria"/>
</dbReference>
<comment type="similarity">
    <text evidence="3">Belongs to the class-V pyridoxal-phosphate-dependent aminotransferase family. NifS/IscS subfamily.</text>
</comment>
<dbReference type="InterPro" id="IPR015422">
    <property type="entry name" value="PyrdxlP-dep_Trfase_small"/>
</dbReference>
<accession>Q0AQ33</accession>
<dbReference type="InterPro" id="IPR020578">
    <property type="entry name" value="Aminotrans_V_PyrdxlP_BS"/>
</dbReference>
<dbReference type="GO" id="GO:0031071">
    <property type="term" value="F:cysteine desulfurase activity"/>
    <property type="evidence" value="ECO:0007669"/>
    <property type="project" value="UniProtKB-EC"/>
</dbReference>
<comment type="cofactor">
    <cofactor evidence="1 12">
        <name>pyridoxal 5'-phosphate</name>
        <dbReference type="ChEBI" id="CHEBI:597326"/>
    </cofactor>
</comment>
<dbReference type="PANTHER" id="PTHR11601">
    <property type="entry name" value="CYSTEINE DESULFURYLASE FAMILY MEMBER"/>
    <property type="match status" value="1"/>
</dbReference>
<dbReference type="STRING" id="394221.Mmar10_1312"/>
<keyword evidence="9" id="KW-0408">Iron</keyword>
<dbReference type="SUPFAM" id="SSF53383">
    <property type="entry name" value="PLP-dependent transferases"/>
    <property type="match status" value="1"/>
</dbReference>
<dbReference type="EC" id="2.8.1.7" evidence="4"/>
<evidence type="ECO:0000256" key="2">
    <source>
        <dbReference type="ARBA" id="ARBA00003120"/>
    </source>
</evidence>
<evidence type="ECO:0000256" key="6">
    <source>
        <dbReference type="ARBA" id="ARBA00022679"/>
    </source>
</evidence>
<keyword evidence="8" id="KW-0663">Pyridoxal phosphate</keyword>
<dbReference type="EMBL" id="CP000449">
    <property type="protein sequence ID" value="ABI65604.1"/>
    <property type="molecule type" value="Genomic_DNA"/>
</dbReference>
<gene>
    <name evidence="14" type="ordered locus">Mmar10_1312</name>
</gene>
<dbReference type="InterPro" id="IPR015424">
    <property type="entry name" value="PyrdxlP-dep_Trfase"/>
</dbReference>
<evidence type="ECO:0000256" key="7">
    <source>
        <dbReference type="ARBA" id="ARBA00022723"/>
    </source>
</evidence>
<dbReference type="HOGENOM" id="CLU_003433_0_0_5"/>
<dbReference type="Gene3D" id="3.40.640.10">
    <property type="entry name" value="Type I PLP-dependent aspartate aminotransferase-like (Major domain)"/>
    <property type="match status" value="1"/>
</dbReference>
<sequence>MRTYLDHNATTPVRPAAMAAMTEVMTQVGNPSSVHADGQAALARVEAARRVVGKALRARPEDVIFTSGGTEALNLALHAAITAGGADRIIVTALEHEAVAATARASGLPVETWPVNADGIVEISWLADRLSAWSDDDGRPVLAMMLASNETGTIQPVRDAAALVRGAGGLSVVDAIQAVGKVDVDFAALGCDYLAISAHKFGGPQGVGALLAACGSPMSRHHHGGGQEKGRRAGTLNVAGIVGLATALDEAVATLDEYSALAAQRDRMATAIRAVAPEVIEIGAGAPRLPNTLGMSLPGWPGATQVMALDLDGVSISAGSACSSGTSKGSKVGTALGLPEDASQGFVRVSLGWNSKPDDADAFIKAWTAAYARAALPSKQMPEEAVG</sequence>
<evidence type="ECO:0000259" key="13">
    <source>
        <dbReference type="Pfam" id="PF00266"/>
    </source>
</evidence>
<dbReference type="GO" id="GO:0008483">
    <property type="term" value="F:transaminase activity"/>
    <property type="evidence" value="ECO:0007669"/>
    <property type="project" value="UniProtKB-KW"/>
</dbReference>
<dbReference type="GO" id="GO:0051536">
    <property type="term" value="F:iron-sulfur cluster binding"/>
    <property type="evidence" value="ECO:0007669"/>
    <property type="project" value="UniProtKB-KW"/>
</dbReference>
<keyword evidence="15" id="KW-1185">Reference proteome</keyword>
<protein>
    <recommendedName>
        <fullName evidence="5">Cysteine desulfurase</fullName>
        <ecNumber evidence="4">2.8.1.7</ecNumber>
    </recommendedName>
</protein>
<dbReference type="InterPro" id="IPR000192">
    <property type="entry name" value="Aminotrans_V_dom"/>
</dbReference>